<gene>
    <name evidence="2" type="ORF">EJ06DRAFT_59486</name>
</gene>
<feature type="compositionally biased region" description="Polar residues" evidence="1">
    <location>
        <begin position="33"/>
        <end position="56"/>
    </location>
</feature>
<dbReference type="EMBL" id="ML996697">
    <property type="protein sequence ID" value="KAF2399591.1"/>
    <property type="molecule type" value="Genomic_DNA"/>
</dbReference>
<reference evidence="2" key="1">
    <citation type="journal article" date="2020" name="Stud. Mycol.">
        <title>101 Dothideomycetes genomes: a test case for predicting lifestyles and emergence of pathogens.</title>
        <authorList>
            <person name="Haridas S."/>
            <person name="Albert R."/>
            <person name="Binder M."/>
            <person name="Bloem J."/>
            <person name="Labutti K."/>
            <person name="Salamov A."/>
            <person name="Andreopoulos B."/>
            <person name="Baker S."/>
            <person name="Barry K."/>
            <person name="Bills G."/>
            <person name="Bluhm B."/>
            <person name="Cannon C."/>
            <person name="Castanera R."/>
            <person name="Culley D."/>
            <person name="Daum C."/>
            <person name="Ezra D."/>
            <person name="Gonzalez J."/>
            <person name="Henrissat B."/>
            <person name="Kuo A."/>
            <person name="Liang C."/>
            <person name="Lipzen A."/>
            <person name="Lutzoni F."/>
            <person name="Magnuson J."/>
            <person name="Mondo S."/>
            <person name="Nolan M."/>
            <person name="Ohm R."/>
            <person name="Pangilinan J."/>
            <person name="Park H.-J."/>
            <person name="Ramirez L."/>
            <person name="Alfaro M."/>
            <person name="Sun H."/>
            <person name="Tritt A."/>
            <person name="Yoshinaga Y."/>
            <person name="Zwiers L.-H."/>
            <person name="Turgeon B."/>
            <person name="Goodwin S."/>
            <person name="Spatafora J."/>
            <person name="Crous P."/>
            <person name="Grigoriev I."/>
        </authorList>
    </citation>
    <scope>NUCLEOTIDE SEQUENCE</scope>
    <source>
        <strain evidence="2">CBS 262.69</strain>
    </source>
</reference>
<dbReference type="AlphaFoldDB" id="A0A6G1HUK6"/>
<feature type="region of interest" description="Disordered" evidence="1">
    <location>
        <begin position="15"/>
        <end position="56"/>
    </location>
</feature>
<dbReference type="Proteomes" id="UP000799640">
    <property type="component" value="Unassembled WGS sequence"/>
</dbReference>
<keyword evidence="3" id="KW-1185">Reference proteome</keyword>
<accession>A0A6G1HUK6</accession>
<evidence type="ECO:0000313" key="2">
    <source>
        <dbReference type="EMBL" id="KAF2399591.1"/>
    </source>
</evidence>
<proteinExistence type="predicted"/>
<sequence>MMRIFQVAGPRFPERKPPLLPAINPRPDRFLSKTRNGASTRQPGWPDTSSAVQSRVPHTSPYAVLSRDGVLAAVPPASTQQLTVRVAITRRLASWIIGSTSVVTRTVQQWPVRYDSCRLTPNSCTQRNQATETAAPIAAVELAAGGGGLGEVGLGCPQIERTLVNWRDGPVVIGRQVRTETQDGRMHCAFCTAGAIGCVCSTDDLIIDD</sequence>
<protein>
    <submittedName>
        <fullName evidence="2">Uncharacterized protein</fullName>
    </submittedName>
</protein>
<evidence type="ECO:0000313" key="3">
    <source>
        <dbReference type="Proteomes" id="UP000799640"/>
    </source>
</evidence>
<evidence type="ECO:0000256" key="1">
    <source>
        <dbReference type="SAM" id="MobiDB-lite"/>
    </source>
</evidence>
<name>A0A6G1HUK6_9PEZI</name>
<organism evidence="2 3">
    <name type="scientific">Trichodelitschia bisporula</name>
    <dbReference type="NCBI Taxonomy" id="703511"/>
    <lineage>
        <taxon>Eukaryota</taxon>
        <taxon>Fungi</taxon>
        <taxon>Dikarya</taxon>
        <taxon>Ascomycota</taxon>
        <taxon>Pezizomycotina</taxon>
        <taxon>Dothideomycetes</taxon>
        <taxon>Dothideomycetes incertae sedis</taxon>
        <taxon>Phaeotrichales</taxon>
        <taxon>Phaeotrichaceae</taxon>
        <taxon>Trichodelitschia</taxon>
    </lineage>
</organism>